<gene>
    <name evidence="1" type="ORF">Tci_051272</name>
</gene>
<protein>
    <submittedName>
        <fullName evidence="1">Zinc finger, GRF-type</fullName>
    </submittedName>
</protein>
<accession>A0A6L2N421</accession>
<reference evidence="1" key="1">
    <citation type="journal article" date="2019" name="Sci. Rep.">
        <title>Draft genome of Tanacetum cinerariifolium, the natural source of mosquito coil.</title>
        <authorList>
            <person name="Yamashiro T."/>
            <person name="Shiraishi A."/>
            <person name="Satake H."/>
            <person name="Nakayama K."/>
        </authorList>
    </citation>
    <scope>NUCLEOTIDE SEQUENCE</scope>
</reference>
<organism evidence="1">
    <name type="scientific">Tanacetum cinerariifolium</name>
    <name type="common">Dalmatian daisy</name>
    <name type="synonym">Chrysanthemum cinerariifolium</name>
    <dbReference type="NCBI Taxonomy" id="118510"/>
    <lineage>
        <taxon>Eukaryota</taxon>
        <taxon>Viridiplantae</taxon>
        <taxon>Streptophyta</taxon>
        <taxon>Embryophyta</taxon>
        <taxon>Tracheophyta</taxon>
        <taxon>Spermatophyta</taxon>
        <taxon>Magnoliopsida</taxon>
        <taxon>eudicotyledons</taxon>
        <taxon>Gunneridae</taxon>
        <taxon>Pentapetalae</taxon>
        <taxon>asterids</taxon>
        <taxon>campanulids</taxon>
        <taxon>Asterales</taxon>
        <taxon>Asteraceae</taxon>
        <taxon>Asteroideae</taxon>
        <taxon>Anthemideae</taxon>
        <taxon>Anthemidinae</taxon>
        <taxon>Tanacetum</taxon>
    </lineage>
</organism>
<proteinExistence type="predicted"/>
<name>A0A6L2N421_TANCI</name>
<evidence type="ECO:0000313" key="1">
    <source>
        <dbReference type="EMBL" id="GEU79294.1"/>
    </source>
</evidence>
<comment type="caution">
    <text evidence="1">The sequence shown here is derived from an EMBL/GenBank/DDBJ whole genome shotgun (WGS) entry which is preliminary data.</text>
</comment>
<dbReference type="AlphaFoldDB" id="A0A6L2N421"/>
<dbReference type="EMBL" id="BKCJ010007842">
    <property type="protein sequence ID" value="GEU79294.1"/>
    <property type="molecule type" value="Genomic_DNA"/>
</dbReference>
<sequence>MLVLMERQVETELKLGKKFRELCEEVLTVVKEREDVVEELERSNHVAKETARLLRRAQKHDLDKMMRFNCVFFAWFDSPLCDRVVDVIPGLLRARNRLKEDLEEQCMLLREKEKLVQALVVAWMYVNPLADVYDGNENGFLIV</sequence>